<dbReference type="OrthoDB" id="996639at2759"/>
<organism evidence="2 3">
    <name type="scientific">Gossypium stocksii</name>
    <dbReference type="NCBI Taxonomy" id="47602"/>
    <lineage>
        <taxon>Eukaryota</taxon>
        <taxon>Viridiplantae</taxon>
        <taxon>Streptophyta</taxon>
        <taxon>Embryophyta</taxon>
        <taxon>Tracheophyta</taxon>
        <taxon>Spermatophyta</taxon>
        <taxon>Magnoliopsida</taxon>
        <taxon>eudicotyledons</taxon>
        <taxon>Gunneridae</taxon>
        <taxon>Pentapetalae</taxon>
        <taxon>rosids</taxon>
        <taxon>malvids</taxon>
        <taxon>Malvales</taxon>
        <taxon>Malvaceae</taxon>
        <taxon>Malvoideae</taxon>
        <taxon>Gossypium</taxon>
    </lineage>
</organism>
<reference evidence="2 3" key="1">
    <citation type="journal article" date="2021" name="Plant Biotechnol. J.">
        <title>Multi-omics assisted identification of the key and species-specific regulatory components of drought-tolerant mechanisms in Gossypium stocksii.</title>
        <authorList>
            <person name="Yu D."/>
            <person name="Ke L."/>
            <person name="Zhang D."/>
            <person name="Wu Y."/>
            <person name="Sun Y."/>
            <person name="Mei J."/>
            <person name="Sun J."/>
            <person name="Sun Y."/>
        </authorList>
    </citation>
    <scope>NUCLEOTIDE SEQUENCE [LARGE SCALE GENOMIC DNA]</scope>
    <source>
        <strain evidence="3">cv. E1</strain>
        <tissue evidence="2">Leaf</tissue>
    </source>
</reference>
<evidence type="ECO:0000313" key="3">
    <source>
        <dbReference type="Proteomes" id="UP000828251"/>
    </source>
</evidence>
<gene>
    <name evidence="2" type="ORF">J1N35_044058</name>
</gene>
<comment type="caution">
    <text evidence="2">The sequence shown here is derived from an EMBL/GenBank/DDBJ whole genome shotgun (WGS) entry which is preliminary data.</text>
</comment>
<dbReference type="AlphaFoldDB" id="A0A9D3U8I4"/>
<evidence type="ECO:0000313" key="2">
    <source>
        <dbReference type="EMBL" id="KAH1031884.1"/>
    </source>
</evidence>
<sequence length="130" mass="14725">MMNRVENHVEPIEIRGRAKKKSLSKGMLSSLEGAAQGIRVRISRFQCESDERDSIADKLTVRDDALNATLTALKEQIEELKGELTIYKVVLSHGMLAFGPKQYKMDVPKLEKFKGERSAKEVDNFLWVMG</sequence>
<name>A0A9D3U8I4_9ROSI</name>
<evidence type="ECO:0000256" key="1">
    <source>
        <dbReference type="SAM" id="Coils"/>
    </source>
</evidence>
<accession>A0A9D3U8I4</accession>
<feature type="coiled-coil region" evidence="1">
    <location>
        <begin position="63"/>
        <end position="90"/>
    </location>
</feature>
<proteinExistence type="predicted"/>
<dbReference type="Proteomes" id="UP000828251">
    <property type="component" value="Unassembled WGS sequence"/>
</dbReference>
<keyword evidence="3" id="KW-1185">Reference proteome</keyword>
<protein>
    <submittedName>
        <fullName evidence="2">Uncharacterized protein</fullName>
    </submittedName>
</protein>
<keyword evidence="1" id="KW-0175">Coiled coil</keyword>
<dbReference type="EMBL" id="JAIQCV010000013">
    <property type="protein sequence ID" value="KAH1031884.1"/>
    <property type="molecule type" value="Genomic_DNA"/>
</dbReference>